<dbReference type="RefSeq" id="WP_087478475.1">
    <property type="nucleotide sequence ID" value="NZ_CAUWMV010000022.1"/>
</dbReference>
<gene>
    <name evidence="1" type="ORF">DKB62_12155</name>
</gene>
<evidence type="ECO:0000313" key="2">
    <source>
        <dbReference type="Proteomes" id="UP000254337"/>
    </source>
</evidence>
<proteinExistence type="predicted"/>
<evidence type="ECO:0008006" key="3">
    <source>
        <dbReference type="Google" id="ProtNLM"/>
    </source>
</evidence>
<organism evidence="1 2">
    <name type="scientific">Megasphaera stantonii</name>
    <dbReference type="NCBI Taxonomy" id="2144175"/>
    <lineage>
        <taxon>Bacteria</taxon>
        <taxon>Bacillati</taxon>
        <taxon>Bacillota</taxon>
        <taxon>Negativicutes</taxon>
        <taxon>Veillonellales</taxon>
        <taxon>Veillonellaceae</taxon>
        <taxon>Megasphaera</taxon>
    </lineage>
</organism>
<dbReference type="EMBL" id="CP029462">
    <property type="protein sequence ID" value="AXL22252.1"/>
    <property type="molecule type" value="Genomic_DNA"/>
</dbReference>
<sequence length="123" mass="14298">MPVYITNRMYLPRDGVERVLEYIGGAEPLDFNAVQPMPRDLTGQEGRDWRSAFWGTEENAVHAERMGNILTFQTADTPPLGWLKEVSKQFPQYEFTLDWFYDDLPEWYQCVVRGGTVQYINGV</sequence>
<accession>A0A346B2A9</accession>
<dbReference type="KEGG" id="meg:DKB62_12155"/>
<name>A0A346B2A9_9FIRM</name>
<protein>
    <recommendedName>
        <fullName evidence="3">YubB ferredoxin-like domain-containing protein</fullName>
    </recommendedName>
</protein>
<reference evidence="1 2" key="1">
    <citation type="submission" date="2018-05" db="EMBL/GenBank/DDBJ databases">
        <title>Complete genome sequence of Megasphaera sp. AJH120T, isolated from the ceca of a chicken.</title>
        <authorList>
            <person name="Maki J."/>
            <person name="Looft T."/>
        </authorList>
    </citation>
    <scope>NUCLEOTIDE SEQUENCE [LARGE SCALE GENOMIC DNA]</scope>
    <source>
        <strain evidence="1 2">AJH120</strain>
    </source>
</reference>
<evidence type="ECO:0000313" key="1">
    <source>
        <dbReference type="EMBL" id="AXL22252.1"/>
    </source>
</evidence>
<keyword evidence="2" id="KW-1185">Reference proteome</keyword>
<dbReference type="Proteomes" id="UP000254337">
    <property type="component" value="Chromosome"/>
</dbReference>
<dbReference type="AlphaFoldDB" id="A0A346B2A9"/>